<feature type="signal peptide" evidence="2">
    <location>
        <begin position="1"/>
        <end position="22"/>
    </location>
</feature>
<dbReference type="RefSeq" id="WP_310304445.1">
    <property type="nucleotide sequence ID" value="NZ_JAVDYG010000001.1"/>
</dbReference>
<name>A0ABU2BZ92_9ACTN</name>
<feature type="region of interest" description="Disordered" evidence="1">
    <location>
        <begin position="412"/>
        <end position="439"/>
    </location>
</feature>
<keyword evidence="4" id="KW-1185">Reference proteome</keyword>
<proteinExistence type="predicted"/>
<evidence type="ECO:0000313" key="4">
    <source>
        <dbReference type="Proteomes" id="UP001183648"/>
    </source>
</evidence>
<evidence type="ECO:0000256" key="1">
    <source>
        <dbReference type="SAM" id="MobiDB-lite"/>
    </source>
</evidence>
<evidence type="ECO:0000313" key="3">
    <source>
        <dbReference type="EMBL" id="MDR7363725.1"/>
    </source>
</evidence>
<protein>
    <submittedName>
        <fullName evidence="3">Uncharacterized protein</fullName>
    </submittedName>
</protein>
<sequence length="522" mass="51299">MRRLLVSGLGAGVAALAVPVVATAPATAGQELGGFVTSATATPLRVEVYERTIPLPTEPQGEVNLAYTRSSGTSGPQGQGRASYLWPGAAVGDGFKTIADQLQLPPQVGEQGYPFQVNSTYPGGAAKDKDEPFPGTVMRTSSDGTATVAKAGFSTTGDVAEEGDQPSSSPSPGPGLPTGLPGVPGAPSPKARAAGDPPNDGGLGALSALVQVGSATSVSRSSYATDTITSVGTARLVDLSILGGVITADQLRLTGRTSSNVERSTSRRTVAISGLEVAGTPVTLTEKGLVVGPQGGDLPSLGEEPDKALAELGIAVSLPTVTTSKGRDAQEVRGIQVSIDLAKLRDRVDTSPLDGPLGQVVSQLPDQLGPLKGLLGAPTQARPRLVLVLGDVLTDAAASPAIQVDLPSTGAPVKAGSGGGAPALSGGSPGGGVTGGGAPAAVPAPLAGGQTQEVVPTTSAALEPVASGLPPLGSVPGMLLLLGVAVAGGAGWWLQKVGGVVLGAGAACPHGLDSGVPDLRKA</sequence>
<gene>
    <name evidence="3" type="ORF">J2S63_003278</name>
</gene>
<feature type="region of interest" description="Disordered" evidence="1">
    <location>
        <begin position="119"/>
        <end position="205"/>
    </location>
</feature>
<keyword evidence="2" id="KW-0732">Signal</keyword>
<feature type="chain" id="PRO_5046943611" evidence="2">
    <location>
        <begin position="23"/>
        <end position="522"/>
    </location>
</feature>
<accession>A0ABU2BZ92</accession>
<organism evidence="3 4">
    <name type="scientific">Nocardioides marmoribigeumensis</name>
    <dbReference type="NCBI Taxonomy" id="433649"/>
    <lineage>
        <taxon>Bacteria</taxon>
        <taxon>Bacillati</taxon>
        <taxon>Actinomycetota</taxon>
        <taxon>Actinomycetes</taxon>
        <taxon>Propionibacteriales</taxon>
        <taxon>Nocardioidaceae</taxon>
        <taxon>Nocardioides</taxon>
    </lineage>
</organism>
<reference evidence="3 4" key="1">
    <citation type="submission" date="2023-07" db="EMBL/GenBank/DDBJ databases">
        <title>Sequencing the genomes of 1000 actinobacteria strains.</title>
        <authorList>
            <person name="Klenk H.-P."/>
        </authorList>
    </citation>
    <scope>NUCLEOTIDE SEQUENCE [LARGE SCALE GENOMIC DNA]</scope>
    <source>
        <strain evidence="3 4">DSM 19426</strain>
    </source>
</reference>
<dbReference type="Proteomes" id="UP001183648">
    <property type="component" value="Unassembled WGS sequence"/>
</dbReference>
<evidence type="ECO:0000256" key="2">
    <source>
        <dbReference type="SAM" id="SignalP"/>
    </source>
</evidence>
<feature type="compositionally biased region" description="Gly residues" evidence="1">
    <location>
        <begin position="416"/>
        <end position="438"/>
    </location>
</feature>
<comment type="caution">
    <text evidence="3">The sequence shown here is derived from an EMBL/GenBank/DDBJ whole genome shotgun (WGS) entry which is preliminary data.</text>
</comment>
<dbReference type="EMBL" id="JAVDYG010000001">
    <property type="protein sequence ID" value="MDR7363725.1"/>
    <property type="molecule type" value="Genomic_DNA"/>
</dbReference>
<dbReference type="NCBIfam" id="NF040603">
    <property type="entry name" value="choice_anch_P"/>
    <property type="match status" value="1"/>
</dbReference>